<dbReference type="Gene3D" id="3.30.565.10">
    <property type="entry name" value="Histidine kinase-like ATPase, C-terminal domain"/>
    <property type="match status" value="1"/>
</dbReference>
<dbReference type="RefSeq" id="WP_123066856.1">
    <property type="nucleotide sequence ID" value="NZ_RIAS01000019.1"/>
</dbReference>
<evidence type="ECO:0000256" key="7">
    <source>
        <dbReference type="ARBA" id="ARBA00022692"/>
    </source>
</evidence>
<dbReference type="InterPro" id="IPR036890">
    <property type="entry name" value="HATPase_C_sf"/>
</dbReference>
<dbReference type="InterPro" id="IPR005467">
    <property type="entry name" value="His_kinase_dom"/>
</dbReference>
<dbReference type="PRINTS" id="PR00344">
    <property type="entry name" value="BCTRLSENSOR"/>
</dbReference>
<organism evidence="17 18">
    <name type="scientific">Paenibacillus amylolyticus</name>
    <dbReference type="NCBI Taxonomy" id="1451"/>
    <lineage>
        <taxon>Bacteria</taxon>
        <taxon>Bacillati</taxon>
        <taxon>Bacillota</taxon>
        <taxon>Bacilli</taxon>
        <taxon>Bacillales</taxon>
        <taxon>Paenibacillaceae</taxon>
        <taxon>Paenibacillus</taxon>
    </lineage>
</organism>
<dbReference type="PROSITE" id="PS50885">
    <property type="entry name" value="HAMP"/>
    <property type="match status" value="1"/>
</dbReference>
<dbReference type="InterPro" id="IPR003660">
    <property type="entry name" value="HAMP_dom"/>
</dbReference>
<dbReference type="SUPFAM" id="SSF158472">
    <property type="entry name" value="HAMP domain-like"/>
    <property type="match status" value="1"/>
</dbReference>
<feature type="transmembrane region" description="Helical" evidence="14">
    <location>
        <begin position="59"/>
        <end position="77"/>
    </location>
</feature>
<keyword evidence="9 17" id="KW-0418">Kinase</keyword>
<feature type="domain" description="HAMP" evidence="16">
    <location>
        <begin position="79"/>
        <end position="131"/>
    </location>
</feature>
<dbReference type="SMART" id="SM00304">
    <property type="entry name" value="HAMP"/>
    <property type="match status" value="1"/>
</dbReference>
<evidence type="ECO:0000256" key="8">
    <source>
        <dbReference type="ARBA" id="ARBA00022741"/>
    </source>
</evidence>
<evidence type="ECO:0000256" key="2">
    <source>
        <dbReference type="ARBA" id="ARBA00004651"/>
    </source>
</evidence>
<evidence type="ECO:0000313" key="18">
    <source>
        <dbReference type="Proteomes" id="UP000323664"/>
    </source>
</evidence>
<evidence type="ECO:0000259" key="16">
    <source>
        <dbReference type="PROSITE" id="PS50885"/>
    </source>
</evidence>
<evidence type="ECO:0000313" key="17">
    <source>
        <dbReference type="EMBL" id="KAA8787177.1"/>
    </source>
</evidence>
<feature type="transmembrane region" description="Helical" evidence="14">
    <location>
        <begin position="12"/>
        <end position="33"/>
    </location>
</feature>
<dbReference type="FunFam" id="3.30.565.10:FF:000013">
    <property type="entry name" value="Two-component sensor histidine kinase"/>
    <property type="match status" value="1"/>
</dbReference>
<dbReference type="CDD" id="cd00082">
    <property type="entry name" value="HisKA"/>
    <property type="match status" value="1"/>
</dbReference>
<dbReference type="GO" id="GO:0005886">
    <property type="term" value="C:plasma membrane"/>
    <property type="evidence" value="ECO:0007669"/>
    <property type="project" value="UniProtKB-SubCell"/>
</dbReference>
<dbReference type="PANTHER" id="PTHR45528:SF1">
    <property type="entry name" value="SENSOR HISTIDINE KINASE CPXA"/>
    <property type="match status" value="1"/>
</dbReference>
<dbReference type="AlphaFoldDB" id="A0A5M9WZS0"/>
<sequence length="368" mass="42190">MTKRRSFRTTMIMLLGLSMLASGVVTFIVYKLLQMYYAGVRREDPLAEYRNIMRSIGDLYVFMLLFIPLAILFFYLFTRRYVTYFKEISAGINHLANGDFDHQVQIVAKDELGTIAESVNMASQKLREAVKRGDFAENSKDQLIVNLAHDLRTPLTSVLGYLDLLMKDEQLTEEQARHFIAIAFTKSQRLEKLIDDLFEITRMNYGMLPVRKTRLDLSELLKQMNEELYPVFEKNNLVTRLHIDNDLTVSGDGELLARVFENLLINAARHGKDGMYVDIKGFHDSGRVVIQVTNYGGHIHPDDLPHIFDMYYTGDRARTVQEGGTGLGLFIARNIVEQHEGIISAVSDVVHTMFEVRLPVFQQLSHET</sequence>
<evidence type="ECO:0000256" key="1">
    <source>
        <dbReference type="ARBA" id="ARBA00000085"/>
    </source>
</evidence>
<gene>
    <name evidence="17" type="ORF">EC604_25425</name>
</gene>
<keyword evidence="5" id="KW-0597">Phosphoprotein</keyword>
<dbReference type="PROSITE" id="PS50109">
    <property type="entry name" value="HIS_KIN"/>
    <property type="match status" value="1"/>
</dbReference>
<protein>
    <recommendedName>
        <fullName evidence="3">histidine kinase</fullName>
        <ecNumber evidence="3">2.7.13.3</ecNumber>
    </recommendedName>
</protein>
<keyword evidence="13 14" id="KW-0472">Membrane</keyword>
<name>A0A5M9WZS0_PAEAM</name>
<reference evidence="17 18" key="1">
    <citation type="journal article" date="2019" name="J. Ind. Microbiol. Biotechnol.">
        <title>Paenibacillus amylolyticus 27C64 has a diverse set of carbohydrate-active enzymes and complete pectin deconstruction system.</title>
        <authorList>
            <person name="Keggi C."/>
            <person name="Doran-Peterson J."/>
        </authorList>
    </citation>
    <scope>NUCLEOTIDE SEQUENCE [LARGE SCALE GENOMIC DNA]</scope>
    <source>
        <strain evidence="17 18">27C64</strain>
    </source>
</reference>
<keyword evidence="6" id="KW-0808">Transferase</keyword>
<proteinExistence type="predicted"/>
<dbReference type="PANTHER" id="PTHR45528">
    <property type="entry name" value="SENSOR HISTIDINE KINASE CPXA"/>
    <property type="match status" value="1"/>
</dbReference>
<dbReference type="GO" id="GO:0000155">
    <property type="term" value="F:phosphorelay sensor kinase activity"/>
    <property type="evidence" value="ECO:0007669"/>
    <property type="project" value="InterPro"/>
</dbReference>
<dbReference type="SMART" id="SM00388">
    <property type="entry name" value="HisKA"/>
    <property type="match status" value="1"/>
</dbReference>
<dbReference type="SUPFAM" id="SSF47384">
    <property type="entry name" value="Homodimeric domain of signal transducing histidine kinase"/>
    <property type="match status" value="1"/>
</dbReference>
<accession>A0A5M9WZS0</accession>
<dbReference type="InterPro" id="IPR004358">
    <property type="entry name" value="Sig_transdc_His_kin-like_C"/>
</dbReference>
<evidence type="ECO:0000256" key="5">
    <source>
        <dbReference type="ARBA" id="ARBA00022553"/>
    </source>
</evidence>
<comment type="caution">
    <text evidence="17">The sequence shown here is derived from an EMBL/GenBank/DDBJ whole genome shotgun (WGS) entry which is preliminary data.</text>
</comment>
<keyword evidence="12" id="KW-0902">Two-component regulatory system</keyword>
<keyword evidence="8" id="KW-0547">Nucleotide-binding</keyword>
<evidence type="ECO:0000256" key="11">
    <source>
        <dbReference type="ARBA" id="ARBA00022989"/>
    </source>
</evidence>
<evidence type="ECO:0000256" key="12">
    <source>
        <dbReference type="ARBA" id="ARBA00023012"/>
    </source>
</evidence>
<dbReference type="Pfam" id="PF00672">
    <property type="entry name" value="HAMP"/>
    <property type="match status" value="1"/>
</dbReference>
<dbReference type="InterPro" id="IPR003661">
    <property type="entry name" value="HisK_dim/P_dom"/>
</dbReference>
<evidence type="ECO:0000259" key="15">
    <source>
        <dbReference type="PROSITE" id="PS50109"/>
    </source>
</evidence>
<dbReference type="GO" id="GO:0005524">
    <property type="term" value="F:ATP binding"/>
    <property type="evidence" value="ECO:0007669"/>
    <property type="project" value="UniProtKB-KW"/>
</dbReference>
<dbReference type="OrthoDB" id="9792991at2"/>
<keyword evidence="4" id="KW-1003">Cell membrane</keyword>
<comment type="catalytic activity">
    <reaction evidence="1">
        <text>ATP + protein L-histidine = ADP + protein N-phospho-L-histidine.</text>
        <dbReference type="EC" id="2.7.13.3"/>
    </reaction>
</comment>
<dbReference type="Pfam" id="PF02518">
    <property type="entry name" value="HATPase_c"/>
    <property type="match status" value="1"/>
</dbReference>
<dbReference type="CDD" id="cd06225">
    <property type="entry name" value="HAMP"/>
    <property type="match status" value="1"/>
</dbReference>
<dbReference type="SUPFAM" id="SSF55874">
    <property type="entry name" value="ATPase domain of HSP90 chaperone/DNA topoisomerase II/histidine kinase"/>
    <property type="match status" value="1"/>
</dbReference>
<evidence type="ECO:0000256" key="3">
    <source>
        <dbReference type="ARBA" id="ARBA00012438"/>
    </source>
</evidence>
<dbReference type="InterPro" id="IPR003594">
    <property type="entry name" value="HATPase_dom"/>
</dbReference>
<dbReference type="FunFam" id="1.10.287.130:FF:000001">
    <property type="entry name" value="Two-component sensor histidine kinase"/>
    <property type="match status" value="1"/>
</dbReference>
<feature type="domain" description="Histidine kinase" evidence="15">
    <location>
        <begin position="146"/>
        <end position="362"/>
    </location>
</feature>
<dbReference type="Gene3D" id="1.10.287.130">
    <property type="match status" value="1"/>
</dbReference>
<evidence type="ECO:0000256" key="9">
    <source>
        <dbReference type="ARBA" id="ARBA00022777"/>
    </source>
</evidence>
<dbReference type="EC" id="2.7.13.3" evidence="3"/>
<dbReference type="Proteomes" id="UP000323664">
    <property type="component" value="Unassembled WGS sequence"/>
</dbReference>
<keyword evidence="7 14" id="KW-0812">Transmembrane</keyword>
<dbReference type="InterPro" id="IPR036097">
    <property type="entry name" value="HisK_dim/P_sf"/>
</dbReference>
<evidence type="ECO:0000256" key="10">
    <source>
        <dbReference type="ARBA" id="ARBA00022840"/>
    </source>
</evidence>
<evidence type="ECO:0000256" key="13">
    <source>
        <dbReference type="ARBA" id="ARBA00023136"/>
    </source>
</evidence>
<dbReference type="Gene3D" id="6.10.340.10">
    <property type="match status" value="1"/>
</dbReference>
<dbReference type="Pfam" id="PF00512">
    <property type="entry name" value="HisKA"/>
    <property type="match status" value="1"/>
</dbReference>
<evidence type="ECO:0000256" key="4">
    <source>
        <dbReference type="ARBA" id="ARBA00022475"/>
    </source>
</evidence>
<evidence type="ECO:0000256" key="6">
    <source>
        <dbReference type="ARBA" id="ARBA00022679"/>
    </source>
</evidence>
<dbReference type="EMBL" id="RIAS01000019">
    <property type="protein sequence ID" value="KAA8787177.1"/>
    <property type="molecule type" value="Genomic_DNA"/>
</dbReference>
<evidence type="ECO:0000256" key="14">
    <source>
        <dbReference type="SAM" id="Phobius"/>
    </source>
</evidence>
<dbReference type="InterPro" id="IPR050398">
    <property type="entry name" value="HssS/ArlS-like"/>
</dbReference>
<comment type="subcellular location">
    <subcellularLocation>
        <location evidence="2">Cell membrane</location>
        <topology evidence="2">Multi-pass membrane protein</topology>
    </subcellularLocation>
</comment>
<keyword evidence="11 14" id="KW-1133">Transmembrane helix</keyword>
<dbReference type="SMART" id="SM00387">
    <property type="entry name" value="HATPase_c"/>
    <property type="match status" value="1"/>
</dbReference>
<keyword evidence="10" id="KW-0067">ATP-binding</keyword>